<proteinExistence type="predicted"/>
<dbReference type="EMBL" id="CP111020">
    <property type="protein sequence ID" value="WAR14910.1"/>
    <property type="molecule type" value="Genomic_DNA"/>
</dbReference>
<evidence type="ECO:0000256" key="1">
    <source>
        <dbReference type="SAM" id="SignalP"/>
    </source>
</evidence>
<keyword evidence="3" id="KW-1185">Reference proteome</keyword>
<gene>
    <name evidence="2" type="ORF">MAR_005015</name>
</gene>
<name>A0ABY7EYE7_MYAAR</name>
<dbReference type="Proteomes" id="UP001164746">
    <property type="component" value="Chromosome 9"/>
</dbReference>
<organism evidence="2 3">
    <name type="scientific">Mya arenaria</name>
    <name type="common">Soft-shell clam</name>
    <dbReference type="NCBI Taxonomy" id="6604"/>
    <lineage>
        <taxon>Eukaryota</taxon>
        <taxon>Metazoa</taxon>
        <taxon>Spiralia</taxon>
        <taxon>Lophotrochozoa</taxon>
        <taxon>Mollusca</taxon>
        <taxon>Bivalvia</taxon>
        <taxon>Autobranchia</taxon>
        <taxon>Heteroconchia</taxon>
        <taxon>Euheterodonta</taxon>
        <taxon>Imparidentia</taxon>
        <taxon>Neoheterodontei</taxon>
        <taxon>Myida</taxon>
        <taxon>Myoidea</taxon>
        <taxon>Myidae</taxon>
        <taxon>Mya</taxon>
    </lineage>
</organism>
<feature type="chain" id="PRO_5046054838" evidence="1">
    <location>
        <begin position="19"/>
        <end position="70"/>
    </location>
</feature>
<evidence type="ECO:0000313" key="2">
    <source>
        <dbReference type="EMBL" id="WAR14910.1"/>
    </source>
</evidence>
<reference evidence="2" key="1">
    <citation type="submission" date="2022-11" db="EMBL/GenBank/DDBJ databases">
        <title>Centuries of genome instability and evolution in soft-shell clam transmissible cancer (bioRxiv).</title>
        <authorList>
            <person name="Hart S.F.M."/>
            <person name="Yonemitsu M.A."/>
            <person name="Giersch R.M."/>
            <person name="Beal B.F."/>
            <person name="Arriagada G."/>
            <person name="Davis B.W."/>
            <person name="Ostrander E.A."/>
            <person name="Goff S.P."/>
            <person name="Metzger M.J."/>
        </authorList>
    </citation>
    <scope>NUCLEOTIDE SEQUENCE</scope>
    <source>
        <strain evidence="2">MELC-2E11</strain>
        <tissue evidence="2">Siphon/mantle</tissue>
    </source>
</reference>
<accession>A0ABY7EYE7</accession>
<evidence type="ECO:0000313" key="3">
    <source>
        <dbReference type="Proteomes" id="UP001164746"/>
    </source>
</evidence>
<sequence length="70" mass="8215">MALLVLGCVALLVQDVFVMHFLYEPFSPTPAVRFPKYSRKQYPVHMAEKCNSNQRRLPELKSQMKDSKDW</sequence>
<feature type="signal peptide" evidence="1">
    <location>
        <begin position="1"/>
        <end position="18"/>
    </location>
</feature>
<protein>
    <submittedName>
        <fullName evidence="2">Uncharacterized protein</fullName>
    </submittedName>
</protein>
<keyword evidence="1" id="KW-0732">Signal</keyword>